<evidence type="ECO:0000256" key="1">
    <source>
        <dbReference type="SAM" id="Phobius"/>
    </source>
</evidence>
<keyword evidence="1" id="KW-0472">Membrane</keyword>
<proteinExistence type="predicted"/>
<dbReference type="STRING" id="980251.GCA_001642875_00323"/>
<feature type="transmembrane region" description="Helical" evidence="1">
    <location>
        <begin position="55"/>
        <end position="79"/>
    </location>
</feature>
<protein>
    <submittedName>
        <fullName evidence="2">Uncharacterized protein</fullName>
    </submittedName>
</protein>
<feature type="transmembrane region" description="Helical" evidence="1">
    <location>
        <begin position="15"/>
        <end position="34"/>
    </location>
</feature>
<feature type="transmembrane region" description="Helical" evidence="1">
    <location>
        <begin position="85"/>
        <end position="101"/>
    </location>
</feature>
<evidence type="ECO:0000313" key="2">
    <source>
        <dbReference type="EMBL" id="QEG21494.1"/>
    </source>
</evidence>
<keyword evidence="3" id="KW-1185">Reference proteome</keyword>
<organism evidence="2 3">
    <name type="scientific">Mariniblastus fucicola</name>
    <dbReference type="NCBI Taxonomy" id="980251"/>
    <lineage>
        <taxon>Bacteria</taxon>
        <taxon>Pseudomonadati</taxon>
        <taxon>Planctomycetota</taxon>
        <taxon>Planctomycetia</taxon>
        <taxon>Pirellulales</taxon>
        <taxon>Pirellulaceae</taxon>
        <taxon>Mariniblastus</taxon>
    </lineage>
</organism>
<keyword evidence="1" id="KW-0812">Transmembrane</keyword>
<evidence type="ECO:0000313" key="3">
    <source>
        <dbReference type="Proteomes" id="UP000322214"/>
    </source>
</evidence>
<reference evidence="2 3" key="1">
    <citation type="submission" date="2019-08" db="EMBL/GenBank/DDBJ databases">
        <title>Deep-cultivation of Planctomycetes and their phenomic and genomic characterization uncovers novel biology.</title>
        <authorList>
            <person name="Wiegand S."/>
            <person name="Jogler M."/>
            <person name="Boedeker C."/>
            <person name="Pinto D."/>
            <person name="Vollmers J."/>
            <person name="Rivas-Marin E."/>
            <person name="Kohn T."/>
            <person name="Peeters S.H."/>
            <person name="Heuer A."/>
            <person name="Rast P."/>
            <person name="Oberbeckmann S."/>
            <person name="Bunk B."/>
            <person name="Jeske O."/>
            <person name="Meyerdierks A."/>
            <person name="Storesund J.E."/>
            <person name="Kallscheuer N."/>
            <person name="Luecker S."/>
            <person name="Lage O.M."/>
            <person name="Pohl T."/>
            <person name="Merkel B.J."/>
            <person name="Hornburger P."/>
            <person name="Mueller R.-W."/>
            <person name="Bruemmer F."/>
            <person name="Labrenz M."/>
            <person name="Spormann A.M."/>
            <person name="Op den Camp H."/>
            <person name="Overmann J."/>
            <person name="Amann R."/>
            <person name="Jetten M.S.M."/>
            <person name="Mascher T."/>
            <person name="Medema M.H."/>
            <person name="Devos D.P."/>
            <person name="Kaster A.-K."/>
            <person name="Ovreas L."/>
            <person name="Rohde M."/>
            <person name="Galperin M.Y."/>
            <person name="Jogler C."/>
        </authorList>
    </citation>
    <scope>NUCLEOTIDE SEQUENCE [LARGE SCALE GENOMIC DNA]</scope>
    <source>
        <strain evidence="2 3">FC18</strain>
    </source>
</reference>
<name>A0A5B9P5F6_9BACT</name>
<keyword evidence="1" id="KW-1133">Transmembrane helix</keyword>
<dbReference type="Proteomes" id="UP000322214">
    <property type="component" value="Chromosome"/>
</dbReference>
<sequence>MPDDSPSWTSRGFRIYGYLVLLIVAGAILGYRLAHEEPVTPWERASRRLAEAQTLEQIVPFALVGASIGLFVGCVLERWLPDWKPAYWVFGILAIVLLWMAT</sequence>
<dbReference type="KEGG" id="mff:MFFC18_13500"/>
<gene>
    <name evidence="2" type="ORF">MFFC18_13500</name>
</gene>
<dbReference type="AlphaFoldDB" id="A0A5B9P5F6"/>
<accession>A0A5B9P5F6</accession>
<dbReference type="EMBL" id="CP042912">
    <property type="protein sequence ID" value="QEG21494.1"/>
    <property type="molecule type" value="Genomic_DNA"/>
</dbReference>